<feature type="binding site" evidence="12">
    <location>
        <position position="246"/>
    </location>
    <ligand>
        <name>Zn(2+)</name>
        <dbReference type="ChEBI" id="CHEBI:29105"/>
    </ligand>
</feature>
<dbReference type="HAMAP" id="MF_00388">
    <property type="entry name" value="LpxC"/>
    <property type="match status" value="1"/>
</dbReference>
<keyword evidence="14" id="KW-1185">Reference proteome</keyword>
<dbReference type="EMBL" id="JABFDB010000013">
    <property type="protein sequence ID" value="NYZ21695.1"/>
    <property type="molecule type" value="Genomic_DNA"/>
</dbReference>
<evidence type="ECO:0000256" key="10">
    <source>
        <dbReference type="ARBA" id="ARBA00023098"/>
    </source>
</evidence>
<keyword evidence="8 12" id="KW-0378">Hydrolase</keyword>
<protein>
    <recommendedName>
        <fullName evidence="4 12">UDP-3-O-acyl-N-acetylglucosamine deacetylase</fullName>
        <shortName evidence="12">UDP-3-O-acyl-GlcNAc deacetylase</shortName>
        <ecNumber evidence="4 12">3.5.1.108</ecNumber>
    </recommendedName>
    <alternativeName>
        <fullName evidence="12">UDP-3-O-[R-3-hydroxymyristoyl]-N-acetylglucosamine deacetylase</fullName>
    </alternativeName>
</protein>
<evidence type="ECO:0000256" key="3">
    <source>
        <dbReference type="ARBA" id="ARBA00005002"/>
    </source>
</evidence>
<comment type="pathway">
    <text evidence="3 12">Glycolipid biosynthesis; lipid IV(A) biosynthesis; lipid IV(A) from (3R)-3-hydroxytetradecanoyl-[acyl-carrier-protein] and UDP-N-acetyl-alpha-D-glucosamine: step 2/6.</text>
</comment>
<comment type="cofactor">
    <cofactor evidence="1 12">
        <name>Zn(2+)</name>
        <dbReference type="ChEBI" id="CHEBI:29105"/>
    </cofactor>
</comment>
<evidence type="ECO:0000256" key="1">
    <source>
        <dbReference type="ARBA" id="ARBA00001947"/>
    </source>
</evidence>
<name>A0ABX2TG84_9PROT</name>
<dbReference type="Proteomes" id="UP000584642">
    <property type="component" value="Unassembled WGS sequence"/>
</dbReference>
<dbReference type="InterPro" id="IPR015870">
    <property type="entry name" value="UDP-acyl_N-AcGlcN_deAcase_N"/>
</dbReference>
<keyword evidence="10 12" id="KW-0443">Lipid metabolism</keyword>
<dbReference type="InterPro" id="IPR011334">
    <property type="entry name" value="UDP-acyl_GlcNac_deAcase_C"/>
</dbReference>
<dbReference type="RefSeq" id="WP_180283473.1">
    <property type="nucleotide sequence ID" value="NZ_JABFDB010000013.1"/>
</dbReference>
<evidence type="ECO:0000256" key="11">
    <source>
        <dbReference type="ARBA" id="ARBA00024535"/>
    </source>
</evidence>
<dbReference type="Pfam" id="PF03331">
    <property type="entry name" value="LpxC"/>
    <property type="match status" value="1"/>
</dbReference>
<evidence type="ECO:0000313" key="13">
    <source>
        <dbReference type="EMBL" id="NYZ21695.1"/>
    </source>
</evidence>
<proteinExistence type="inferred from homology"/>
<dbReference type="NCBIfam" id="TIGR00325">
    <property type="entry name" value="lpxC"/>
    <property type="match status" value="1"/>
</dbReference>
<evidence type="ECO:0000256" key="4">
    <source>
        <dbReference type="ARBA" id="ARBA00012745"/>
    </source>
</evidence>
<comment type="function">
    <text evidence="2 12">Catalyzes the hydrolysis of UDP-3-O-myristoyl-N-acetylglucosamine to form UDP-3-O-myristoylglucosamine and acetate, the committed step in lipid A biosynthesis.</text>
</comment>
<keyword evidence="9 12" id="KW-0862">Zinc</keyword>
<dbReference type="Gene3D" id="3.30.230.20">
    <property type="entry name" value="lpxc deacetylase, domain 1"/>
    <property type="match status" value="1"/>
</dbReference>
<feature type="active site" description="Proton donor" evidence="12">
    <location>
        <position position="273"/>
    </location>
</feature>
<evidence type="ECO:0000256" key="5">
    <source>
        <dbReference type="ARBA" id="ARBA00022516"/>
    </source>
</evidence>
<dbReference type="GO" id="GO:0103117">
    <property type="term" value="F:UDP-3-O-acyl-N-acetylglucosamine deacetylase activity"/>
    <property type="evidence" value="ECO:0007669"/>
    <property type="project" value="UniProtKB-EC"/>
</dbReference>
<keyword evidence="7 12" id="KW-0479">Metal-binding</keyword>
<dbReference type="PANTHER" id="PTHR33694:SF1">
    <property type="entry name" value="UDP-3-O-ACYL-N-ACETYLGLUCOSAMINE DEACETYLASE 1, MITOCHONDRIAL-RELATED"/>
    <property type="match status" value="1"/>
</dbReference>
<dbReference type="InterPro" id="IPR020568">
    <property type="entry name" value="Ribosomal_Su5_D2-typ_SF"/>
</dbReference>
<comment type="caution">
    <text evidence="13">The sequence shown here is derived from an EMBL/GenBank/DDBJ whole genome shotgun (WGS) entry which is preliminary data.</text>
</comment>
<dbReference type="PANTHER" id="PTHR33694">
    <property type="entry name" value="UDP-3-O-ACYL-N-ACETYLGLUCOSAMINE DEACETYLASE 1, MITOCHONDRIAL-RELATED"/>
    <property type="match status" value="1"/>
</dbReference>
<dbReference type="SUPFAM" id="SSF54211">
    <property type="entry name" value="Ribosomal protein S5 domain 2-like"/>
    <property type="match status" value="2"/>
</dbReference>
<evidence type="ECO:0000313" key="14">
    <source>
        <dbReference type="Proteomes" id="UP000584642"/>
    </source>
</evidence>
<evidence type="ECO:0000256" key="6">
    <source>
        <dbReference type="ARBA" id="ARBA00022556"/>
    </source>
</evidence>
<keyword evidence="5 12" id="KW-0444">Lipid biosynthesis</keyword>
<evidence type="ECO:0000256" key="2">
    <source>
        <dbReference type="ARBA" id="ARBA00002923"/>
    </source>
</evidence>
<dbReference type="InterPro" id="IPR004463">
    <property type="entry name" value="UDP-acyl_GlcNac_deAcase"/>
</dbReference>
<accession>A0ABX2TG84</accession>
<sequence length="314" mass="34044">MQHARRITEGLFQRTLKRPVRFSGVGLHSGARITMTLSPAEAGSGITFLRTDKRGAAAVLPAAWDRVVDTRLCTVLGNDAGTTVGTVEHLMAALRGCGIDNAEIAIDGAEVAIMDGSSAAFVEAIASVGTTRQSMPRRVIRILKPVTAVEGHKTASFTPDDAEIFSFEIDFDSAAIANQTYCFELTDGAFGDEIGRARTFGFLHEVEMMRRMGLARGGSLDNAIVIDRDRVMNEGGLRYSDEFVRHKILDAVGDLYLAGASIVGRFHGHRSGHALNNKLLRTLFADSSAWCWDTPAETLVPAVWSHREKRLAVA</sequence>
<gene>
    <name evidence="12" type="primary">lpxC</name>
    <name evidence="13" type="ORF">HND93_18430</name>
</gene>
<evidence type="ECO:0000256" key="7">
    <source>
        <dbReference type="ARBA" id="ARBA00022723"/>
    </source>
</evidence>
<dbReference type="Gene3D" id="3.30.1700.10">
    <property type="entry name" value="lpxc deacetylase, domain 2"/>
    <property type="match status" value="1"/>
</dbReference>
<feature type="binding site" evidence="12">
    <location>
        <position position="250"/>
    </location>
    <ligand>
        <name>Zn(2+)</name>
        <dbReference type="ChEBI" id="CHEBI:29105"/>
    </ligand>
</feature>
<feature type="binding site" evidence="12">
    <location>
        <position position="89"/>
    </location>
    <ligand>
        <name>Zn(2+)</name>
        <dbReference type="ChEBI" id="CHEBI:29105"/>
    </ligand>
</feature>
<reference evidence="13 14" key="1">
    <citation type="submission" date="2020-05" db="EMBL/GenBank/DDBJ databases">
        <title>Azospirillum oleiclasticum sp. nov, a nitrogen-fixing and heavy crude oil-emulsifying bacterium isolated from the crude oil of Yumen Oilfield.</title>
        <authorList>
            <person name="Wu D."/>
            <person name="Cai M."/>
            <person name="Zhang X."/>
        </authorList>
    </citation>
    <scope>NUCLEOTIDE SEQUENCE [LARGE SCALE GENOMIC DNA]</scope>
    <source>
        <strain evidence="13 14">ROY-1-1-2</strain>
    </source>
</reference>
<evidence type="ECO:0000256" key="9">
    <source>
        <dbReference type="ARBA" id="ARBA00022833"/>
    </source>
</evidence>
<evidence type="ECO:0000256" key="8">
    <source>
        <dbReference type="ARBA" id="ARBA00022801"/>
    </source>
</evidence>
<dbReference type="EC" id="3.5.1.108" evidence="4 12"/>
<comment type="catalytic activity">
    <reaction evidence="11 12">
        <text>a UDP-3-O-[(3R)-3-hydroxyacyl]-N-acetyl-alpha-D-glucosamine + H2O = a UDP-3-O-[(3R)-3-hydroxyacyl]-alpha-D-glucosamine + acetate</text>
        <dbReference type="Rhea" id="RHEA:67816"/>
        <dbReference type="ChEBI" id="CHEBI:15377"/>
        <dbReference type="ChEBI" id="CHEBI:30089"/>
        <dbReference type="ChEBI" id="CHEBI:137740"/>
        <dbReference type="ChEBI" id="CHEBI:173225"/>
        <dbReference type="EC" id="3.5.1.108"/>
    </reaction>
</comment>
<evidence type="ECO:0000256" key="12">
    <source>
        <dbReference type="HAMAP-Rule" id="MF_00388"/>
    </source>
</evidence>
<organism evidence="13 14">
    <name type="scientific">Azospirillum oleiclasticum</name>
    <dbReference type="NCBI Taxonomy" id="2735135"/>
    <lineage>
        <taxon>Bacteria</taxon>
        <taxon>Pseudomonadati</taxon>
        <taxon>Pseudomonadota</taxon>
        <taxon>Alphaproteobacteria</taxon>
        <taxon>Rhodospirillales</taxon>
        <taxon>Azospirillaceae</taxon>
        <taxon>Azospirillum</taxon>
    </lineage>
</organism>
<keyword evidence="6 12" id="KW-0441">Lipid A biosynthesis</keyword>
<comment type="similarity">
    <text evidence="12">Belongs to the LpxC family.</text>
</comment>